<organism evidence="2">
    <name type="scientific">uncultured delta proteobacterium</name>
    <dbReference type="NCBI Taxonomy" id="34034"/>
    <lineage>
        <taxon>Bacteria</taxon>
        <taxon>Deltaproteobacteria</taxon>
        <taxon>environmental samples</taxon>
    </lineage>
</organism>
<gene>
    <name evidence="2" type="primary">cutA</name>
    <name evidence="2" type="ORF">KL86DPRO_60117</name>
</gene>
<dbReference type="InterPro" id="IPR011322">
    <property type="entry name" value="N-reg_PII-like_a/b"/>
</dbReference>
<dbReference type="InterPro" id="IPR015867">
    <property type="entry name" value="N-reg_PII/ATP_PRibTrfase_C"/>
</dbReference>
<comment type="similarity">
    <text evidence="1">Belongs to the CutA family.</text>
</comment>
<dbReference type="AlphaFoldDB" id="A0A212KEZ6"/>
<proteinExistence type="inferred from homology"/>
<dbReference type="GO" id="GO:0005507">
    <property type="term" value="F:copper ion binding"/>
    <property type="evidence" value="ECO:0007669"/>
    <property type="project" value="TreeGrafter"/>
</dbReference>
<dbReference type="PANTHER" id="PTHR23419:SF8">
    <property type="entry name" value="FI09726P"/>
    <property type="match status" value="1"/>
</dbReference>
<dbReference type="InterPro" id="IPR004323">
    <property type="entry name" value="Ion_tolerance_CutA"/>
</dbReference>
<sequence>MDTECLLVYVTMPDKDSARTFSETLVRERFAACVNILDGAESIYWWQGALETATEAVCLFKTTRGRFPAFLEKAKALHPYDVPCIVAWPLERGNADFLDWIGAETAPR</sequence>
<evidence type="ECO:0000313" key="2">
    <source>
        <dbReference type="EMBL" id="SBW10314.1"/>
    </source>
</evidence>
<dbReference type="Gene3D" id="3.30.70.120">
    <property type="match status" value="1"/>
</dbReference>
<protein>
    <submittedName>
        <fullName evidence="2">Divalent-cation tolerance protein CutA</fullName>
    </submittedName>
</protein>
<reference evidence="2" key="1">
    <citation type="submission" date="2016-04" db="EMBL/GenBank/DDBJ databases">
        <authorList>
            <person name="Evans L.H."/>
            <person name="Alamgir A."/>
            <person name="Owens N."/>
            <person name="Weber N.D."/>
            <person name="Virtaneva K."/>
            <person name="Barbian K."/>
            <person name="Babar A."/>
            <person name="Rosenke K."/>
        </authorList>
    </citation>
    <scope>NUCLEOTIDE SEQUENCE</scope>
    <source>
        <strain evidence="2">86</strain>
    </source>
</reference>
<dbReference type="Pfam" id="PF03091">
    <property type="entry name" value="CutA1"/>
    <property type="match status" value="1"/>
</dbReference>
<name>A0A212KEZ6_9DELT</name>
<dbReference type="SUPFAM" id="SSF54913">
    <property type="entry name" value="GlnB-like"/>
    <property type="match status" value="1"/>
</dbReference>
<accession>A0A212KEZ6</accession>
<dbReference type="GO" id="GO:0010038">
    <property type="term" value="P:response to metal ion"/>
    <property type="evidence" value="ECO:0007669"/>
    <property type="project" value="InterPro"/>
</dbReference>
<dbReference type="EMBL" id="FLUQ01000006">
    <property type="protein sequence ID" value="SBW10314.1"/>
    <property type="molecule type" value="Genomic_DNA"/>
</dbReference>
<dbReference type="PANTHER" id="PTHR23419">
    <property type="entry name" value="DIVALENT CATION TOLERANCE CUTA-RELATED"/>
    <property type="match status" value="1"/>
</dbReference>
<evidence type="ECO:0000256" key="1">
    <source>
        <dbReference type="ARBA" id="ARBA00010169"/>
    </source>
</evidence>